<reference evidence="1" key="1">
    <citation type="submission" date="2023-05" db="EMBL/GenBank/DDBJ databases">
        <authorList>
            <consortium name="ELIXIR-Norway"/>
        </authorList>
    </citation>
    <scope>NUCLEOTIDE SEQUENCE</scope>
</reference>
<proteinExistence type="predicted"/>
<organism evidence="1 2">
    <name type="scientific">Rangifer tarandus platyrhynchus</name>
    <name type="common">Svalbard reindeer</name>
    <dbReference type="NCBI Taxonomy" id="3082113"/>
    <lineage>
        <taxon>Eukaryota</taxon>
        <taxon>Metazoa</taxon>
        <taxon>Chordata</taxon>
        <taxon>Craniata</taxon>
        <taxon>Vertebrata</taxon>
        <taxon>Euteleostomi</taxon>
        <taxon>Mammalia</taxon>
        <taxon>Eutheria</taxon>
        <taxon>Laurasiatheria</taxon>
        <taxon>Artiodactyla</taxon>
        <taxon>Ruminantia</taxon>
        <taxon>Pecora</taxon>
        <taxon>Cervidae</taxon>
        <taxon>Odocoileinae</taxon>
        <taxon>Rangifer</taxon>
    </lineage>
</organism>
<protein>
    <submittedName>
        <fullName evidence="1">Uncharacterized protein</fullName>
    </submittedName>
</protein>
<evidence type="ECO:0000313" key="2">
    <source>
        <dbReference type="Proteomes" id="UP001162501"/>
    </source>
</evidence>
<dbReference type="EMBL" id="OX596092">
    <property type="protein sequence ID" value="CAN0562561.1"/>
    <property type="molecule type" value="Genomic_DNA"/>
</dbReference>
<accession>A0AC60A643</accession>
<name>A0AC60A643_RANTA</name>
<reference evidence="1" key="2">
    <citation type="submission" date="2025-03" db="EMBL/GenBank/DDBJ databases">
        <authorList>
            <consortium name="ELIXIR-Norway"/>
            <consortium name="Elixir Norway"/>
        </authorList>
    </citation>
    <scope>NUCLEOTIDE SEQUENCE</scope>
</reference>
<sequence length="496" mass="56869">MLESIFRAPMLFFDRNPIGRILNHFSKDIGHMDDLLPLTFLDFIQTFLLVIGVVGVMVAAIPWIAIAVIPLGILFFVLQQYFLQTSRDVKCLECTTRSLVFSHLASSLRGLWTIWAYKAEQKFQELFDAHQDLHSEAWFLLLTTSQWLSVYLDVICAIFVTIVSFGALLLVESLDLGQVGLVLSLTLTLFRMFQWCVRQSAEVENMMISVERVIEYTDLEKEAPWELEYRPPPFWPNNGEIYFNNVNFRYKSDSPLVLRNLETSIYSREKYGIVGRTGAGKSSLIAALFRLSEPEGDICIDDTLTTRIGLHDLRKKISVALQEPVLFTGTMRKNLDPCNEHTEEELWNALEEVQLKDTIEHLPGKMNTELAESRLNLSVGQKQLVCLARAILKKNQILIIDKATSNVDPRTDELIQKKIREKFAQCTVLTIAHRLSNVIDCQKIMVLDSGRQRESGWPYHLLQNKNSLFYKMLQPLGEAEAAALTERAKQVYFKRK</sequence>
<dbReference type="Proteomes" id="UP001162501">
    <property type="component" value="Chromosome 8"/>
</dbReference>
<evidence type="ECO:0000313" key="1">
    <source>
        <dbReference type="EMBL" id="CAN0562561.1"/>
    </source>
</evidence>
<gene>
    <name evidence="1" type="ORF">MRATA1EN22A_LOCUS27374</name>
</gene>